<dbReference type="InterPro" id="IPR010179">
    <property type="entry name" value="CRISPR-assoc_prot_Cse3"/>
</dbReference>
<evidence type="ECO:0000313" key="1">
    <source>
        <dbReference type="EMBL" id="GAA2052191.1"/>
    </source>
</evidence>
<dbReference type="EMBL" id="BAAAQN010000053">
    <property type="protein sequence ID" value="GAA2052191.1"/>
    <property type="molecule type" value="Genomic_DNA"/>
</dbReference>
<dbReference type="RefSeq" id="WP_344669927.1">
    <property type="nucleotide sequence ID" value="NZ_BAAAQN010000053.1"/>
</dbReference>
<reference evidence="2" key="1">
    <citation type="journal article" date="2019" name="Int. J. Syst. Evol. Microbiol.">
        <title>The Global Catalogue of Microorganisms (GCM) 10K type strain sequencing project: providing services to taxonomists for standard genome sequencing and annotation.</title>
        <authorList>
            <consortium name="The Broad Institute Genomics Platform"/>
            <consortium name="The Broad Institute Genome Sequencing Center for Infectious Disease"/>
            <person name="Wu L."/>
            <person name="Ma J."/>
        </authorList>
    </citation>
    <scope>NUCLEOTIDE SEQUENCE [LARGE SCALE GENOMIC DNA]</scope>
    <source>
        <strain evidence="2">JCM 16014</strain>
    </source>
</reference>
<sequence>MTVWLTRITLNTRTHQARRDLRDVAQMHRTVMRLFPDGLGSTARASAGVLFRTEDTDDGPTLLIQSQIEPDATRLSDEYGTALTRSLDPLLLALRPGLPVRYRIIANATRKLGVNTQAGNPHRIVPLGGPEAELWWHRQAEQSGLHLRTSSTLALTSATGVRDVPEPAKPQPQRHARTQFDGTATITDADLLRQRLREGIGRGKSYGCGLLTLAPAR</sequence>
<keyword evidence="2" id="KW-1185">Reference proteome</keyword>
<dbReference type="Pfam" id="PF08798">
    <property type="entry name" value="CRISPR_assoc"/>
    <property type="match status" value="1"/>
</dbReference>
<dbReference type="Gene3D" id="3.30.70.1210">
    <property type="entry name" value="Crispr-associated protein, domain 2"/>
    <property type="match status" value="1"/>
</dbReference>
<dbReference type="SMART" id="SM01101">
    <property type="entry name" value="CRISPR_assoc"/>
    <property type="match status" value="1"/>
</dbReference>
<evidence type="ECO:0000313" key="2">
    <source>
        <dbReference type="Proteomes" id="UP001500751"/>
    </source>
</evidence>
<proteinExistence type="predicted"/>
<gene>
    <name evidence="1" type="primary">cas6e</name>
    <name evidence="1" type="ORF">GCM10009839_69370</name>
</gene>
<dbReference type="SUPFAM" id="SSF117987">
    <property type="entry name" value="CRISPR-associated protein"/>
    <property type="match status" value="2"/>
</dbReference>
<dbReference type="Gene3D" id="3.30.70.1200">
    <property type="entry name" value="Crispr-associated protein, domain 1"/>
    <property type="match status" value="1"/>
</dbReference>
<dbReference type="CDD" id="cd09727">
    <property type="entry name" value="Cas6_I-E"/>
    <property type="match status" value="1"/>
</dbReference>
<dbReference type="NCBIfam" id="TIGR01907">
    <property type="entry name" value="casE_Cse3"/>
    <property type="match status" value="1"/>
</dbReference>
<accession>A0ABP5GQ49</accession>
<organism evidence="1 2">
    <name type="scientific">Catenulispora yoronensis</name>
    <dbReference type="NCBI Taxonomy" id="450799"/>
    <lineage>
        <taxon>Bacteria</taxon>
        <taxon>Bacillati</taxon>
        <taxon>Actinomycetota</taxon>
        <taxon>Actinomycetes</taxon>
        <taxon>Catenulisporales</taxon>
        <taxon>Catenulisporaceae</taxon>
        <taxon>Catenulispora</taxon>
    </lineage>
</organism>
<name>A0ABP5GQ49_9ACTN</name>
<dbReference type="Proteomes" id="UP001500751">
    <property type="component" value="Unassembled WGS sequence"/>
</dbReference>
<protein>
    <submittedName>
        <fullName evidence="1">Type I-E CRISPR-associated protein Cas6/Cse3/CasE</fullName>
    </submittedName>
</protein>
<comment type="caution">
    <text evidence="1">The sequence shown here is derived from an EMBL/GenBank/DDBJ whole genome shotgun (WGS) entry which is preliminary data.</text>
</comment>